<comment type="caution">
    <text evidence="2">The sequence shown here is derived from an EMBL/GenBank/DDBJ whole genome shotgun (WGS) entry which is preliminary data.</text>
</comment>
<keyword evidence="1" id="KW-1133">Transmembrane helix</keyword>
<protein>
    <submittedName>
        <fullName evidence="2">Uncharacterized protein</fullName>
    </submittedName>
</protein>
<dbReference type="RefSeq" id="WP_363785409.1">
    <property type="nucleotide sequence ID" value="NZ_JBFBLL010000007.1"/>
</dbReference>
<organism evidence="2 3">
    <name type="scientific">Kocuria salsicia</name>
    <dbReference type="NCBI Taxonomy" id="664639"/>
    <lineage>
        <taxon>Bacteria</taxon>
        <taxon>Bacillati</taxon>
        <taxon>Actinomycetota</taxon>
        <taxon>Actinomycetes</taxon>
        <taxon>Micrococcales</taxon>
        <taxon>Micrococcaceae</taxon>
        <taxon>Kocuria</taxon>
    </lineage>
</organism>
<proteinExistence type="predicted"/>
<gene>
    <name evidence="2" type="ORF">AB0O96_10760</name>
</gene>
<dbReference type="EMBL" id="JBFBLL010000007">
    <property type="protein sequence ID" value="MEV8158667.1"/>
    <property type="molecule type" value="Genomic_DNA"/>
</dbReference>
<accession>A0ABV3KE39</accession>
<keyword evidence="3" id="KW-1185">Reference proteome</keyword>
<sequence length="181" mass="19473">MTQASTVQIFVILFLELVVVPFLFVGFDVIPQVCEEMHLPPLKLGGTIATSVLIATGWYAMVILTTSSAMSAEDLAGADIAAAEAFDALFHSVVMANVLLVDSGWPSSLAARPLVSVVFVLLRRREPQLERPYRIGGRGHGGTANGVFSVVLCLGLAALHLPGEDAEHRLVRAVESRKHER</sequence>
<feature type="transmembrane region" description="Helical" evidence="1">
    <location>
        <begin position="6"/>
        <end position="30"/>
    </location>
</feature>
<reference evidence="2 3" key="1">
    <citation type="submission" date="2024-06" db="EMBL/GenBank/DDBJ databases">
        <title>The Natural Products Discovery Center: Release of the First 8490 Sequenced Strains for Exploring Actinobacteria Biosynthetic Diversity.</title>
        <authorList>
            <person name="Kalkreuter E."/>
            <person name="Kautsar S.A."/>
            <person name="Yang D."/>
            <person name="Bader C.D."/>
            <person name="Teijaro C.N."/>
            <person name="Fluegel L."/>
            <person name="Davis C.M."/>
            <person name="Simpson J.R."/>
            <person name="Lauterbach L."/>
            <person name="Steele A.D."/>
            <person name="Gui C."/>
            <person name="Meng S."/>
            <person name="Li G."/>
            <person name="Viehrig K."/>
            <person name="Ye F."/>
            <person name="Su P."/>
            <person name="Kiefer A.F."/>
            <person name="Nichols A."/>
            <person name="Cepeda A.J."/>
            <person name="Yan W."/>
            <person name="Fan B."/>
            <person name="Jiang Y."/>
            <person name="Adhikari A."/>
            <person name="Zheng C.-J."/>
            <person name="Schuster L."/>
            <person name="Cowan T.M."/>
            <person name="Smanski M.J."/>
            <person name="Chevrette M.G."/>
            <person name="De Carvalho L.P.S."/>
            <person name="Shen B."/>
        </authorList>
    </citation>
    <scope>NUCLEOTIDE SEQUENCE [LARGE SCALE GENOMIC DNA]</scope>
    <source>
        <strain evidence="2 3">NPDC079179</strain>
    </source>
</reference>
<feature type="transmembrane region" description="Helical" evidence="1">
    <location>
        <begin position="42"/>
        <end position="61"/>
    </location>
</feature>
<keyword evidence="1" id="KW-0812">Transmembrane</keyword>
<keyword evidence="1" id="KW-0472">Membrane</keyword>
<evidence type="ECO:0000313" key="2">
    <source>
        <dbReference type="EMBL" id="MEV8158667.1"/>
    </source>
</evidence>
<evidence type="ECO:0000313" key="3">
    <source>
        <dbReference type="Proteomes" id="UP001553031"/>
    </source>
</evidence>
<dbReference type="Proteomes" id="UP001553031">
    <property type="component" value="Unassembled WGS sequence"/>
</dbReference>
<dbReference type="Gene3D" id="1.20.1740.10">
    <property type="entry name" value="Amino acid/polyamine transporter I"/>
    <property type="match status" value="1"/>
</dbReference>
<evidence type="ECO:0000256" key="1">
    <source>
        <dbReference type="SAM" id="Phobius"/>
    </source>
</evidence>
<name>A0ABV3KE39_9MICC</name>